<evidence type="ECO:0000313" key="3">
    <source>
        <dbReference type="Proteomes" id="UP000297564"/>
    </source>
</evidence>
<dbReference type="Proteomes" id="UP000297564">
    <property type="component" value="Unassembled WGS sequence"/>
</dbReference>
<dbReference type="AlphaFoldDB" id="A0A4Z0BX70"/>
<name>A0A4Z0BX70_9BURK</name>
<reference evidence="2 3" key="1">
    <citation type="submission" date="2019-03" db="EMBL/GenBank/DDBJ databases">
        <title>Ramlibacter rhizophilus CCTCC AB2015357, whole genome shotgun sequence.</title>
        <authorList>
            <person name="Zhang X."/>
            <person name="Feng G."/>
            <person name="Zhu H."/>
        </authorList>
    </citation>
    <scope>NUCLEOTIDE SEQUENCE [LARGE SCALE GENOMIC DNA]</scope>
    <source>
        <strain evidence="2 3">CCTCC AB2015357</strain>
    </source>
</reference>
<proteinExistence type="predicted"/>
<accession>A0A4Z0BX70</accession>
<dbReference type="EMBL" id="SMLL01000002">
    <property type="protein sequence ID" value="TFZ03511.1"/>
    <property type="molecule type" value="Genomic_DNA"/>
</dbReference>
<organism evidence="2 3">
    <name type="scientific">Ramlibacter rhizophilus</name>
    <dbReference type="NCBI Taxonomy" id="1781167"/>
    <lineage>
        <taxon>Bacteria</taxon>
        <taxon>Pseudomonadati</taxon>
        <taxon>Pseudomonadota</taxon>
        <taxon>Betaproteobacteria</taxon>
        <taxon>Burkholderiales</taxon>
        <taxon>Comamonadaceae</taxon>
        <taxon>Ramlibacter</taxon>
    </lineage>
</organism>
<keyword evidence="3" id="KW-1185">Reference proteome</keyword>
<gene>
    <name evidence="2" type="ORF">EZ242_05755</name>
</gene>
<comment type="caution">
    <text evidence="2">The sequence shown here is derived from an EMBL/GenBank/DDBJ whole genome shotgun (WGS) entry which is preliminary data.</text>
</comment>
<protein>
    <submittedName>
        <fullName evidence="2">Uncharacterized protein</fullName>
    </submittedName>
</protein>
<evidence type="ECO:0000256" key="1">
    <source>
        <dbReference type="SAM" id="MobiDB-lite"/>
    </source>
</evidence>
<feature type="region of interest" description="Disordered" evidence="1">
    <location>
        <begin position="41"/>
        <end position="68"/>
    </location>
</feature>
<feature type="compositionally biased region" description="Basic and acidic residues" evidence="1">
    <location>
        <begin position="59"/>
        <end position="68"/>
    </location>
</feature>
<sequence>MPESDVVAARREYAKHLRIELAGPTQDGDTPGHIEWAVKSNNHVPNAPQPINLGSATPRKRDGRFFIS</sequence>
<evidence type="ECO:0000313" key="2">
    <source>
        <dbReference type="EMBL" id="TFZ03511.1"/>
    </source>
</evidence>